<organism evidence="4 5">
    <name type="scientific">Quercus lobata</name>
    <name type="common">Valley oak</name>
    <dbReference type="NCBI Taxonomy" id="97700"/>
    <lineage>
        <taxon>Eukaryota</taxon>
        <taxon>Viridiplantae</taxon>
        <taxon>Streptophyta</taxon>
        <taxon>Embryophyta</taxon>
        <taxon>Tracheophyta</taxon>
        <taxon>Spermatophyta</taxon>
        <taxon>Magnoliopsida</taxon>
        <taxon>eudicotyledons</taxon>
        <taxon>Gunneridae</taxon>
        <taxon>Pentapetalae</taxon>
        <taxon>rosids</taxon>
        <taxon>fabids</taxon>
        <taxon>Fagales</taxon>
        <taxon>Fagaceae</taxon>
        <taxon>Quercus</taxon>
    </lineage>
</organism>
<evidence type="ECO:0000256" key="2">
    <source>
        <dbReference type="SAM" id="MobiDB-lite"/>
    </source>
</evidence>
<dbReference type="SUPFAM" id="SSF56801">
    <property type="entry name" value="Acetyl-CoA synthetase-like"/>
    <property type="match status" value="1"/>
</dbReference>
<dbReference type="Gramene" id="QL04p092512:mrna">
    <property type="protein sequence ID" value="QL04p092512:mrna"/>
    <property type="gene ID" value="QL04p092512"/>
</dbReference>
<evidence type="ECO:0000313" key="4">
    <source>
        <dbReference type="EnsemblPlants" id="QL04p092512:mrna"/>
    </source>
</evidence>
<evidence type="ECO:0000259" key="3">
    <source>
        <dbReference type="Pfam" id="PF00501"/>
    </source>
</evidence>
<dbReference type="Gene3D" id="3.40.50.12780">
    <property type="entry name" value="N-terminal domain of ligase-like"/>
    <property type="match status" value="1"/>
</dbReference>
<dbReference type="PANTHER" id="PTHR24096">
    <property type="entry name" value="LONG-CHAIN-FATTY-ACID--COA LIGASE"/>
    <property type="match status" value="1"/>
</dbReference>
<dbReference type="PANTHER" id="PTHR24096:SF415">
    <property type="entry name" value="4-COUMARATE--COA LIGASE"/>
    <property type="match status" value="1"/>
</dbReference>
<dbReference type="Proteomes" id="UP000594261">
    <property type="component" value="Chromosome 4"/>
</dbReference>
<dbReference type="GO" id="GO:0016405">
    <property type="term" value="F:CoA-ligase activity"/>
    <property type="evidence" value="ECO:0007669"/>
    <property type="project" value="TreeGrafter"/>
</dbReference>
<protein>
    <recommendedName>
        <fullName evidence="3">AMP-dependent synthetase/ligase domain-containing protein</fullName>
    </recommendedName>
</protein>
<dbReference type="AlphaFoldDB" id="A0A7N2R3X8"/>
<evidence type="ECO:0000256" key="1">
    <source>
        <dbReference type="ARBA" id="ARBA00022598"/>
    </source>
</evidence>
<dbReference type="InterPro" id="IPR000873">
    <property type="entry name" value="AMP-dep_synth/lig_dom"/>
</dbReference>
<dbReference type="EMBL" id="LRBV02000004">
    <property type="status" value="NOT_ANNOTATED_CDS"/>
    <property type="molecule type" value="Genomic_DNA"/>
</dbReference>
<reference evidence="4 5" key="1">
    <citation type="journal article" date="2016" name="G3 (Bethesda)">
        <title>First Draft Assembly and Annotation of the Genome of a California Endemic Oak Quercus lobata Nee (Fagaceae).</title>
        <authorList>
            <person name="Sork V.L."/>
            <person name="Fitz-Gibbon S.T."/>
            <person name="Puiu D."/>
            <person name="Crepeau M."/>
            <person name="Gugger P.F."/>
            <person name="Sherman R."/>
            <person name="Stevens K."/>
            <person name="Langley C.H."/>
            <person name="Pellegrini M."/>
            <person name="Salzberg S.L."/>
        </authorList>
    </citation>
    <scope>NUCLEOTIDE SEQUENCE [LARGE SCALE GENOMIC DNA]</scope>
    <source>
        <strain evidence="4 5">cv. SW786</strain>
    </source>
</reference>
<evidence type="ECO:0000313" key="5">
    <source>
        <dbReference type="Proteomes" id="UP000594261"/>
    </source>
</evidence>
<keyword evidence="1" id="KW-0436">Ligase</keyword>
<proteinExistence type="predicted"/>
<dbReference type="InParanoid" id="A0A7N2R3X8"/>
<feature type="region of interest" description="Disordered" evidence="2">
    <location>
        <begin position="1"/>
        <end position="20"/>
    </location>
</feature>
<reference evidence="4" key="2">
    <citation type="submission" date="2021-01" db="UniProtKB">
        <authorList>
            <consortium name="EnsemblPlants"/>
        </authorList>
    </citation>
    <scope>IDENTIFICATION</scope>
</reference>
<accession>A0A7N2R3X8</accession>
<keyword evidence="5" id="KW-1185">Reference proteome</keyword>
<sequence length="228" mass="25097">MAVATFNPKTQTYTSPRPPIHLPSNPNLFLTSFLIQNSSSSPHSLALIDVDSGETLTFRQLKLQVSKLPHSLLHLNVHTNDVVLIIAPNSIHFPVCFLAIVAFNAVNSSFVSHLHPTSTTTIATTAATTMEFNSRVSDAQSATNSVESTHSAVHKNVELAEEAIQHLLELDPLNEIALSHGNFLKHLKEQGTPQPLFQELWGMKPMDNGRHYPERWTGNVLGPWIMAG</sequence>
<name>A0A7N2R3X8_QUELO</name>
<dbReference type="InterPro" id="IPR042099">
    <property type="entry name" value="ANL_N_sf"/>
</dbReference>
<dbReference type="Pfam" id="PF00501">
    <property type="entry name" value="AMP-binding"/>
    <property type="match status" value="1"/>
</dbReference>
<dbReference type="EnsemblPlants" id="QL04p092512:mrna">
    <property type="protein sequence ID" value="QL04p092512:mrna"/>
    <property type="gene ID" value="QL04p092512"/>
</dbReference>
<feature type="domain" description="AMP-dependent synthetase/ligase" evidence="3">
    <location>
        <begin position="40"/>
        <end position="151"/>
    </location>
</feature>